<name>A0ACC2V7I9_9TREE</name>
<organism evidence="1 2">
    <name type="scientific">Naganishia friedmannii</name>
    <dbReference type="NCBI Taxonomy" id="89922"/>
    <lineage>
        <taxon>Eukaryota</taxon>
        <taxon>Fungi</taxon>
        <taxon>Dikarya</taxon>
        <taxon>Basidiomycota</taxon>
        <taxon>Agaricomycotina</taxon>
        <taxon>Tremellomycetes</taxon>
        <taxon>Filobasidiales</taxon>
        <taxon>Filobasidiaceae</taxon>
        <taxon>Naganishia</taxon>
    </lineage>
</organism>
<dbReference type="Proteomes" id="UP001227268">
    <property type="component" value="Unassembled WGS sequence"/>
</dbReference>
<gene>
    <name evidence="1" type="ORF">QFC21_005623</name>
</gene>
<evidence type="ECO:0000313" key="2">
    <source>
        <dbReference type="Proteomes" id="UP001227268"/>
    </source>
</evidence>
<dbReference type="EMBL" id="JASBWT010000022">
    <property type="protein sequence ID" value="KAJ9095257.1"/>
    <property type="molecule type" value="Genomic_DNA"/>
</dbReference>
<proteinExistence type="predicted"/>
<evidence type="ECO:0000313" key="1">
    <source>
        <dbReference type="EMBL" id="KAJ9095257.1"/>
    </source>
</evidence>
<accession>A0ACC2V7I9</accession>
<sequence>MTRVNPYRTATFMPQSLKDFTSAKNAQQTGVMAPCKGVQSLAYEVQECLLRPPSPAAVMEYAIGQLEPSANQSQQFAHDQPRSVLPCDTSSFTSPSNQITKVSELTEEGHGVSKKRRTGHHEDKSRIAPPIKVAETEKLARLEAPSVEQRPKQRSYNNVETELDELIYERDHGVNENETEKQEYKLPPSQISRYMLAREPASCRDIPAYSSSPSVTLRNAEGMKPLKTSSEGDDAENLETPLHDNALKLDSRPTNPRDISQSIENVIQSARTLPVLPIMVNTSIYNKRHLCSALHALQFQLYGHDHLEADFILNLKTACILVPLAYISANAEELLEKLVTLAFSFENLIVIFDLYPSRTNPTNQAALPDPWSPSTQLAFTQFEGRLKRQIMWKVASDSGFQHRVNVYLSDNASTLAALLRLHANDESMPAGTSVYRQLDENDIGDTFAWLSMDMEAEECQIRDGLQLNSAAALYIAHEYGAAAFLEACQLRNNNMELFDLLGSWNMKTTGDVVRSRAAEAKRVEDEESVTGIQSQVEDGFSAILSGEHHYTSLQDAGRQMFDVPPIAFVSNDNSSYGTDFEDIAVDQDLQVGGYPSAEHGPAYLQEPGPAFTTVTTNEEEPDELNLRYFDWN</sequence>
<reference evidence="1" key="1">
    <citation type="submission" date="2023-04" db="EMBL/GenBank/DDBJ databases">
        <title>Draft Genome sequencing of Naganishia species isolated from polar environments using Oxford Nanopore Technology.</title>
        <authorList>
            <person name="Leo P."/>
            <person name="Venkateswaran K."/>
        </authorList>
    </citation>
    <scope>NUCLEOTIDE SEQUENCE</scope>
    <source>
        <strain evidence="1">MNA-CCFEE 5423</strain>
    </source>
</reference>
<keyword evidence="2" id="KW-1185">Reference proteome</keyword>
<protein>
    <submittedName>
        <fullName evidence="1">Uncharacterized protein</fullName>
    </submittedName>
</protein>
<comment type="caution">
    <text evidence="1">The sequence shown here is derived from an EMBL/GenBank/DDBJ whole genome shotgun (WGS) entry which is preliminary data.</text>
</comment>